<dbReference type="InterPro" id="IPR011990">
    <property type="entry name" value="TPR-like_helical_dom_sf"/>
</dbReference>
<sequence length="285" mass="33271">LQNIKLIGLYLNIFIITTACIGTASTPSPGNVNDIVGLNKRLNKQTEQIEQIEQKLISYQIIIDNNSQINDEIYQLKHELIITSDKLNTDSIDQNLLDNLNKVQKKIKILEERTLYTDSLYFAIMNDMVLVDNKISSLILSFKEINDLSVNKKTEIIPKITDEEYTAKYKKSHSQYQNAEWNLSLNGFNYLIQVNKNHDLADNCQYWIGEVYYALTDYERSIIEFEKVSTFPDTNKLDDAQFKLGLCYMNINQIDRARQEFINLLEFYPNSEYSTRAQDYLNRIK</sequence>
<accession>A0A382LFE2</accession>
<name>A0A382LFE2_9ZZZZ</name>
<feature type="non-terminal residue" evidence="2">
    <location>
        <position position="1"/>
    </location>
</feature>
<gene>
    <name evidence="2" type="ORF">METZ01_LOCUS288352</name>
</gene>
<proteinExistence type="predicted"/>
<evidence type="ECO:0000256" key="1">
    <source>
        <dbReference type="SAM" id="Coils"/>
    </source>
</evidence>
<organism evidence="2">
    <name type="scientific">marine metagenome</name>
    <dbReference type="NCBI Taxonomy" id="408172"/>
    <lineage>
        <taxon>unclassified sequences</taxon>
        <taxon>metagenomes</taxon>
        <taxon>ecological metagenomes</taxon>
    </lineage>
</organism>
<dbReference type="SUPFAM" id="SSF48452">
    <property type="entry name" value="TPR-like"/>
    <property type="match status" value="1"/>
</dbReference>
<dbReference type="InterPro" id="IPR019734">
    <property type="entry name" value="TPR_rpt"/>
</dbReference>
<dbReference type="EMBL" id="UINC01086753">
    <property type="protein sequence ID" value="SVC35498.1"/>
    <property type="molecule type" value="Genomic_DNA"/>
</dbReference>
<dbReference type="PROSITE" id="PS50005">
    <property type="entry name" value="TPR"/>
    <property type="match status" value="1"/>
</dbReference>
<feature type="coiled-coil region" evidence="1">
    <location>
        <begin position="35"/>
        <end position="62"/>
    </location>
</feature>
<evidence type="ECO:0000313" key="2">
    <source>
        <dbReference type="EMBL" id="SVC35498.1"/>
    </source>
</evidence>
<protein>
    <submittedName>
        <fullName evidence="2">Uncharacterized protein</fullName>
    </submittedName>
</protein>
<reference evidence="2" key="1">
    <citation type="submission" date="2018-05" db="EMBL/GenBank/DDBJ databases">
        <authorList>
            <person name="Lanie J.A."/>
            <person name="Ng W.-L."/>
            <person name="Kazmierczak K.M."/>
            <person name="Andrzejewski T.M."/>
            <person name="Davidsen T.M."/>
            <person name="Wayne K.J."/>
            <person name="Tettelin H."/>
            <person name="Glass J.I."/>
            <person name="Rusch D."/>
            <person name="Podicherti R."/>
            <person name="Tsui H.-C.T."/>
            <person name="Winkler M.E."/>
        </authorList>
    </citation>
    <scope>NUCLEOTIDE SEQUENCE</scope>
</reference>
<dbReference type="AlphaFoldDB" id="A0A382LFE2"/>
<dbReference type="Pfam" id="PF13174">
    <property type="entry name" value="TPR_6"/>
    <property type="match status" value="1"/>
</dbReference>
<keyword evidence="1" id="KW-0175">Coiled coil</keyword>
<dbReference type="Gene3D" id="1.25.40.10">
    <property type="entry name" value="Tetratricopeptide repeat domain"/>
    <property type="match status" value="1"/>
</dbReference>